<accession>A0AAU9UUM5</accession>
<gene>
    <name evidence="14" type="ORF">EEDITHA_LOCUS17656</name>
</gene>
<evidence type="ECO:0000259" key="13">
    <source>
        <dbReference type="PROSITE" id="PS00128"/>
    </source>
</evidence>
<protein>
    <recommendedName>
        <fullName evidence="3">Lysozyme</fullName>
        <ecNumber evidence="2">3.2.1.17</ecNumber>
    </recommendedName>
    <alternativeName>
        <fullName evidence="9">1,4-beta-N-acetylmuramidase</fullName>
    </alternativeName>
</protein>
<keyword evidence="12" id="KW-0732">Signal</keyword>
<evidence type="ECO:0000256" key="6">
    <source>
        <dbReference type="ARBA" id="ARBA00022801"/>
    </source>
</evidence>
<feature type="compositionally biased region" description="Polar residues" evidence="11">
    <location>
        <begin position="695"/>
        <end position="720"/>
    </location>
</feature>
<evidence type="ECO:0000256" key="7">
    <source>
        <dbReference type="ARBA" id="ARBA00023157"/>
    </source>
</evidence>
<dbReference type="EC" id="3.2.1.17" evidence="2"/>
<dbReference type="Pfam" id="PF00062">
    <property type="entry name" value="Lys"/>
    <property type="match status" value="1"/>
</dbReference>
<evidence type="ECO:0000256" key="4">
    <source>
        <dbReference type="ARBA" id="ARBA00022529"/>
    </source>
</evidence>
<dbReference type="PANTHER" id="PTHR11407:SF63">
    <property type="entry name" value="LYSOZYME C"/>
    <property type="match status" value="1"/>
</dbReference>
<feature type="region of interest" description="Disordered" evidence="11">
    <location>
        <begin position="536"/>
        <end position="559"/>
    </location>
</feature>
<keyword evidence="7" id="KW-1015">Disulfide bond</keyword>
<evidence type="ECO:0000256" key="2">
    <source>
        <dbReference type="ARBA" id="ARBA00012732"/>
    </source>
</evidence>
<dbReference type="PRINTS" id="PR00135">
    <property type="entry name" value="LYZLACT"/>
</dbReference>
<feature type="compositionally biased region" description="Low complexity" evidence="11">
    <location>
        <begin position="656"/>
        <end position="694"/>
    </location>
</feature>
<feature type="chain" id="PRO_5043336656" description="Lysozyme" evidence="12">
    <location>
        <begin position="18"/>
        <end position="775"/>
    </location>
</feature>
<dbReference type="EMBL" id="CAKOGL010000026">
    <property type="protein sequence ID" value="CAH2103105.1"/>
    <property type="molecule type" value="Genomic_DNA"/>
</dbReference>
<evidence type="ECO:0000256" key="5">
    <source>
        <dbReference type="ARBA" id="ARBA00022638"/>
    </source>
</evidence>
<evidence type="ECO:0000256" key="1">
    <source>
        <dbReference type="ARBA" id="ARBA00000632"/>
    </source>
</evidence>
<dbReference type="PROSITE" id="PS51348">
    <property type="entry name" value="GLYCOSYL_HYDROL_F22_2"/>
    <property type="match status" value="1"/>
</dbReference>
<dbReference type="PANTHER" id="PTHR11407">
    <property type="entry name" value="LYSOZYME C"/>
    <property type="match status" value="1"/>
</dbReference>
<dbReference type="SUPFAM" id="SSF53955">
    <property type="entry name" value="Lysozyme-like"/>
    <property type="match status" value="1"/>
</dbReference>
<name>A0AAU9UUM5_EUPED</name>
<organism evidence="14 15">
    <name type="scientific">Euphydryas editha</name>
    <name type="common">Edith's checkerspot</name>
    <dbReference type="NCBI Taxonomy" id="104508"/>
    <lineage>
        <taxon>Eukaryota</taxon>
        <taxon>Metazoa</taxon>
        <taxon>Ecdysozoa</taxon>
        <taxon>Arthropoda</taxon>
        <taxon>Hexapoda</taxon>
        <taxon>Insecta</taxon>
        <taxon>Pterygota</taxon>
        <taxon>Neoptera</taxon>
        <taxon>Endopterygota</taxon>
        <taxon>Lepidoptera</taxon>
        <taxon>Glossata</taxon>
        <taxon>Ditrysia</taxon>
        <taxon>Papilionoidea</taxon>
        <taxon>Nymphalidae</taxon>
        <taxon>Nymphalinae</taxon>
        <taxon>Euphydryas</taxon>
    </lineage>
</organism>
<evidence type="ECO:0000313" key="15">
    <source>
        <dbReference type="Proteomes" id="UP001153954"/>
    </source>
</evidence>
<evidence type="ECO:0000256" key="12">
    <source>
        <dbReference type="SAM" id="SignalP"/>
    </source>
</evidence>
<dbReference type="InterPro" id="IPR001916">
    <property type="entry name" value="Glyco_hydro_22"/>
</dbReference>
<feature type="signal peptide" evidence="12">
    <location>
        <begin position="1"/>
        <end position="17"/>
    </location>
</feature>
<keyword evidence="6" id="KW-0378">Hydrolase</keyword>
<evidence type="ECO:0000256" key="8">
    <source>
        <dbReference type="ARBA" id="ARBA00023295"/>
    </source>
</evidence>
<dbReference type="AlphaFoldDB" id="A0AAU9UUM5"/>
<feature type="compositionally biased region" description="Polar residues" evidence="11">
    <location>
        <begin position="232"/>
        <end position="241"/>
    </location>
</feature>
<dbReference type="GO" id="GO:0042742">
    <property type="term" value="P:defense response to bacterium"/>
    <property type="evidence" value="ECO:0007669"/>
    <property type="project" value="UniProtKB-KW"/>
</dbReference>
<evidence type="ECO:0000256" key="10">
    <source>
        <dbReference type="RuleBase" id="RU004440"/>
    </source>
</evidence>
<dbReference type="SMART" id="SM00263">
    <property type="entry name" value="LYZ1"/>
    <property type="match status" value="1"/>
</dbReference>
<comment type="caution">
    <text evidence="14">The sequence shown here is derived from an EMBL/GenBank/DDBJ whole genome shotgun (WGS) entry which is preliminary data.</text>
</comment>
<feature type="compositionally biased region" description="Polar residues" evidence="11">
    <location>
        <begin position="634"/>
        <end position="643"/>
    </location>
</feature>
<sequence>MFGVVLLTSAFVMLAGAHIYERCELARELLKLGVNRDHVATWVCIAFHESRFDTAARNWHSGDHGLLQISELYWCGPGKACGVPCSAFRNEDISDDVQCALRIYDEHTRLQGDGFLAWVVYPQHCKHNAKKYLVDCDMSVKTQTKFEDRSRYLKSLERNDTVPPYVTYPNINQWKPNYLSVSELIKNSYDSQYEQNYYRNEAPFKWLNFKINNIDKLIFPNFNSNRNHEFTKPSTTTTIDQSLKGIKPPAPRRIESNQFRRRNSLSWPTKDDVRNDYISRKFKEATTRSTPYTEIDLSHNLFINLHKLRTSKTSTETPYQTREISSYNPSYIKNFSSTTPRTFINSVSVSTKYNRSDYMPRKSFIDPLTNESVMEIDLSHNLFINLHKLRTSKTSTPYRTKELSNYNPSYSRGFTMTTARTNTNLISISTRDNEKSVLVPRKSLVEGSSSNEVSTEIDLSHNPFINLHKLTTKIPFQTRESSSYLPSYINRFTSATPRTTTRITTKSLKPYEKTVSTEIQSYNSYTMTPNTIVPRRGKSRYMPENNNNYIRTNSPSTRSTNISVSNIKVLVNSSKQNEQQKTEFREKTYQASNITFQENTGKVVGIDEAKTAPLAGSSSDITQKFVTTPKPLAASTTSGTTRSPRFHWNKTHDIQSTTLKSQTTSSTSPASTTRTKMASTWTTTYRTPTTRTNTQSPISTHKSVSSTQATPVTQNATKSAPTMKNTWSIFDLYLNPTTASIKPFKFTPFESSYKLSIFSDGTTMSPYLASKKQKR</sequence>
<dbReference type="Gene3D" id="1.10.530.10">
    <property type="match status" value="1"/>
</dbReference>
<evidence type="ECO:0000256" key="3">
    <source>
        <dbReference type="ARBA" id="ARBA00020438"/>
    </source>
</evidence>
<comment type="catalytic activity">
    <reaction evidence="1">
        <text>Hydrolysis of (1-&gt;4)-beta-linkages between N-acetylmuramic acid and N-acetyl-D-glucosamine residues in a peptidoglycan and between N-acetyl-D-glucosamine residues in chitodextrins.</text>
        <dbReference type="EC" id="3.2.1.17"/>
    </reaction>
</comment>
<dbReference type="CDD" id="cd16899">
    <property type="entry name" value="LYZ_C_invert"/>
    <property type="match status" value="1"/>
</dbReference>
<keyword evidence="8" id="KW-0326">Glycosidase</keyword>
<feature type="compositionally biased region" description="Polar residues" evidence="11">
    <location>
        <begin position="544"/>
        <end position="559"/>
    </location>
</feature>
<evidence type="ECO:0000313" key="14">
    <source>
        <dbReference type="EMBL" id="CAH2103105.1"/>
    </source>
</evidence>
<comment type="similarity">
    <text evidence="10">Belongs to the glycosyl hydrolase 22 family.</text>
</comment>
<feature type="region of interest" description="Disordered" evidence="11">
    <location>
        <begin position="622"/>
        <end position="720"/>
    </location>
</feature>
<evidence type="ECO:0000256" key="11">
    <source>
        <dbReference type="SAM" id="MobiDB-lite"/>
    </source>
</evidence>
<keyword evidence="15" id="KW-1185">Reference proteome</keyword>
<keyword evidence="4" id="KW-0929">Antimicrobial</keyword>
<dbReference type="GO" id="GO:0003796">
    <property type="term" value="F:lysozyme activity"/>
    <property type="evidence" value="ECO:0007669"/>
    <property type="project" value="UniProtKB-EC"/>
</dbReference>
<dbReference type="InterPro" id="IPR019799">
    <property type="entry name" value="Glyco_hydro_22_CS"/>
</dbReference>
<feature type="domain" description="Glycosyl hydrolases family 22 (GH22)" evidence="13">
    <location>
        <begin position="81"/>
        <end position="99"/>
    </location>
</feature>
<reference evidence="14" key="1">
    <citation type="submission" date="2022-03" db="EMBL/GenBank/DDBJ databases">
        <authorList>
            <person name="Tunstrom K."/>
        </authorList>
    </citation>
    <scope>NUCLEOTIDE SEQUENCE</scope>
</reference>
<dbReference type="GO" id="GO:0031640">
    <property type="term" value="P:killing of cells of another organism"/>
    <property type="evidence" value="ECO:0007669"/>
    <property type="project" value="UniProtKB-KW"/>
</dbReference>
<keyword evidence="5" id="KW-0081">Bacteriolytic enzyme</keyword>
<evidence type="ECO:0000256" key="9">
    <source>
        <dbReference type="ARBA" id="ARBA00031262"/>
    </source>
</evidence>
<dbReference type="Proteomes" id="UP001153954">
    <property type="component" value="Unassembled WGS sequence"/>
</dbReference>
<dbReference type="PROSITE" id="PS00128">
    <property type="entry name" value="GLYCOSYL_HYDROL_F22_1"/>
    <property type="match status" value="1"/>
</dbReference>
<feature type="region of interest" description="Disordered" evidence="11">
    <location>
        <begin position="230"/>
        <end position="252"/>
    </location>
</feature>
<proteinExistence type="inferred from homology"/>
<dbReference type="InterPro" id="IPR023346">
    <property type="entry name" value="Lysozyme-like_dom_sf"/>
</dbReference>